<dbReference type="GO" id="GO:0015074">
    <property type="term" value="P:DNA integration"/>
    <property type="evidence" value="ECO:0007669"/>
    <property type="project" value="UniProtKB-KW"/>
</dbReference>
<dbReference type="EMBL" id="CP048630">
    <property type="protein sequence ID" value="QIB32883.1"/>
    <property type="molecule type" value="Genomic_DNA"/>
</dbReference>
<dbReference type="PANTHER" id="PTHR30349">
    <property type="entry name" value="PHAGE INTEGRASE-RELATED"/>
    <property type="match status" value="1"/>
</dbReference>
<dbReference type="InterPro" id="IPR011010">
    <property type="entry name" value="DNA_brk_join_enz"/>
</dbReference>
<keyword evidence="1" id="KW-0229">DNA integration</keyword>
<dbReference type="Pfam" id="PF00589">
    <property type="entry name" value="Phage_integrase"/>
    <property type="match status" value="1"/>
</dbReference>
<dbReference type="Gene3D" id="1.10.443.10">
    <property type="entry name" value="Intergrase catalytic core"/>
    <property type="match status" value="1"/>
</dbReference>
<evidence type="ECO:0000256" key="1">
    <source>
        <dbReference type="ARBA" id="ARBA00022908"/>
    </source>
</evidence>
<protein>
    <submittedName>
        <fullName evidence="4">Site-specific integrase</fullName>
    </submittedName>
</protein>
<dbReference type="PANTHER" id="PTHR30349:SF94">
    <property type="entry name" value="INTEGRASE_RECOMBINASE HI_1414-RELATED"/>
    <property type="match status" value="1"/>
</dbReference>
<name>A0A6P1YKX4_9HYPH</name>
<dbReference type="InterPro" id="IPR050090">
    <property type="entry name" value="Tyrosine_recombinase_XerCD"/>
</dbReference>
<dbReference type="KEGG" id="apra:G3A50_03515"/>
<evidence type="ECO:0000259" key="3">
    <source>
        <dbReference type="PROSITE" id="PS51898"/>
    </source>
</evidence>
<dbReference type="Proteomes" id="UP000464751">
    <property type="component" value="Chromosome"/>
</dbReference>
<dbReference type="RefSeq" id="WP_163073970.1">
    <property type="nucleotide sequence ID" value="NZ_CP048630.1"/>
</dbReference>
<evidence type="ECO:0000313" key="5">
    <source>
        <dbReference type="Proteomes" id="UP000464751"/>
    </source>
</evidence>
<keyword evidence="5" id="KW-1185">Reference proteome</keyword>
<accession>A0A6P1YKX4</accession>
<keyword evidence="2" id="KW-0233">DNA recombination</keyword>
<gene>
    <name evidence="4" type="ORF">G3A50_03515</name>
</gene>
<dbReference type="SUPFAM" id="SSF56349">
    <property type="entry name" value="DNA breaking-rejoining enzymes"/>
    <property type="match status" value="1"/>
</dbReference>
<evidence type="ECO:0000313" key="4">
    <source>
        <dbReference type="EMBL" id="QIB32883.1"/>
    </source>
</evidence>
<sequence>MATFTKLKSGSWRAQIRRKGQYVSETFLRRKDAEEWALDLERRIDRQEPAVTRKSRDAKRFRDLVALHRQDMAEVGVRIGRSKDFCLTALEEALGALKITELDRERLIKYGRNRAKEGAGPVTVSMDFGYIKTVLSHAAAVHGVILSTEPLDLARIALKRLGLIGKGKERDRRPTLDELDRILTALDENPRQSIPVGRIVRFAVATAMRQEEICRVEWRDFDPRTRMLLIRDRKDPRRKDGNHQRIPLLDVSGYDACEIIEEQARCSSAREGRIFPYNGRSVGTAFRRQCQDLKIEDLHFHDLRHEGTSRLFEAGFTIEQVALVTGHKDWKMLRRYTHLKPEALHTIRAARAA</sequence>
<evidence type="ECO:0000256" key="2">
    <source>
        <dbReference type="ARBA" id="ARBA00023172"/>
    </source>
</evidence>
<dbReference type="InterPro" id="IPR002104">
    <property type="entry name" value="Integrase_catalytic"/>
</dbReference>
<dbReference type="GO" id="GO:0006310">
    <property type="term" value="P:DNA recombination"/>
    <property type="evidence" value="ECO:0007669"/>
    <property type="project" value="UniProtKB-KW"/>
</dbReference>
<dbReference type="CDD" id="cd00796">
    <property type="entry name" value="INT_Rci_Hp1_C"/>
    <property type="match status" value="1"/>
</dbReference>
<feature type="domain" description="Tyr recombinase" evidence="3">
    <location>
        <begin position="169"/>
        <end position="349"/>
    </location>
</feature>
<organism evidence="4 5">
    <name type="scientific">Ancylobacter pratisalsi</name>
    <dbReference type="NCBI Taxonomy" id="1745854"/>
    <lineage>
        <taxon>Bacteria</taxon>
        <taxon>Pseudomonadati</taxon>
        <taxon>Pseudomonadota</taxon>
        <taxon>Alphaproteobacteria</taxon>
        <taxon>Hyphomicrobiales</taxon>
        <taxon>Xanthobacteraceae</taxon>
        <taxon>Ancylobacter</taxon>
    </lineage>
</organism>
<proteinExistence type="predicted"/>
<dbReference type="AlphaFoldDB" id="A0A6P1YKX4"/>
<dbReference type="GO" id="GO:0003677">
    <property type="term" value="F:DNA binding"/>
    <property type="evidence" value="ECO:0007669"/>
    <property type="project" value="InterPro"/>
</dbReference>
<dbReference type="InterPro" id="IPR013762">
    <property type="entry name" value="Integrase-like_cat_sf"/>
</dbReference>
<dbReference type="PROSITE" id="PS51898">
    <property type="entry name" value="TYR_RECOMBINASE"/>
    <property type="match status" value="1"/>
</dbReference>
<reference evidence="4 5" key="1">
    <citation type="submission" date="2020-02" db="EMBL/GenBank/DDBJ databases">
        <authorList>
            <person name="Li G."/>
        </authorList>
    </citation>
    <scope>NUCLEOTIDE SEQUENCE [LARGE SCALE GENOMIC DNA]</scope>
    <source>
        <strain evidence="4 5">DSM 102029</strain>
    </source>
</reference>